<protein>
    <submittedName>
        <fullName evidence="1">Uncharacterized protein</fullName>
    </submittedName>
</protein>
<evidence type="ECO:0000313" key="1">
    <source>
        <dbReference type="EMBL" id="DAG04068.1"/>
    </source>
</evidence>
<accession>A0A8S5VBG1</accession>
<sequence>MQGRLKVHALLFTLYKLYFQKFAYIHEFLKVNNLKVSTY</sequence>
<proteinExistence type="predicted"/>
<name>A0A8S5VBG1_9CAUD</name>
<organism evidence="1">
    <name type="scientific">Myoviridae sp. ctbEa13</name>
    <dbReference type="NCBI Taxonomy" id="2825136"/>
    <lineage>
        <taxon>Viruses</taxon>
        <taxon>Duplodnaviria</taxon>
        <taxon>Heunggongvirae</taxon>
        <taxon>Uroviricota</taxon>
        <taxon>Caudoviricetes</taxon>
    </lineage>
</organism>
<reference evidence="1" key="1">
    <citation type="journal article" date="2021" name="Proc. Natl. Acad. Sci. U.S.A.">
        <title>A Catalog of Tens of Thousands of Viruses from Human Metagenomes Reveals Hidden Associations with Chronic Diseases.</title>
        <authorList>
            <person name="Tisza M.J."/>
            <person name="Buck C.B."/>
        </authorList>
    </citation>
    <scope>NUCLEOTIDE SEQUENCE</scope>
    <source>
        <strain evidence="1">CtbEa13</strain>
    </source>
</reference>
<dbReference type="EMBL" id="BK016237">
    <property type="protein sequence ID" value="DAG04068.1"/>
    <property type="molecule type" value="Genomic_DNA"/>
</dbReference>